<dbReference type="EMBL" id="RJKE01000001">
    <property type="protein sequence ID" value="ROO85703.1"/>
    <property type="molecule type" value="Genomic_DNA"/>
</dbReference>
<feature type="region of interest" description="Disordered" evidence="1">
    <location>
        <begin position="23"/>
        <end position="54"/>
    </location>
</feature>
<evidence type="ECO:0000313" key="3">
    <source>
        <dbReference type="Proteomes" id="UP000272400"/>
    </source>
</evidence>
<reference evidence="2 3" key="1">
    <citation type="submission" date="2018-11" db="EMBL/GenBank/DDBJ databases">
        <title>Sequencing the genomes of 1000 actinobacteria strains.</title>
        <authorList>
            <person name="Klenk H.-P."/>
        </authorList>
    </citation>
    <scope>NUCLEOTIDE SEQUENCE [LARGE SCALE GENOMIC DNA]</scope>
    <source>
        <strain evidence="2 3">DSM 44254</strain>
    </source>
</reference>
<dbReference type="RefSeq" id="WP_170201427.1">
    <property type="nucleotide sequence ID" value="NZ_RJKE01000001.1"/>
</dbReference>
<keyword evidence="3" id="KW-1185">Reference proteome</keyword>
<comment type="caution">
    <text evidence="2">The sequence shown here is derived from an EMBL/GenBank/DDBJ whole genome shotgun (WGS) entry which is preliminary data.</text>
</comment>
<sequence>MGARLVLSDPDGAFIARYDGPACADDALTPNPDGTVRMERAAEHPGPGTASPAP</sequence>
<proteinExistence type="predicted"/>
<protein>
    <submittedName>
        <fullName evidence="2">Uncharacterized protein</fullName>
    </submittedName>
</protein>
<organism evidence="2 3">
    <name type="scientific">Actinocorallia herbida</name>
    <dbReference type="NCBI Taxonomy" id="58109"/>
    <lineage>
        <taxon>Bacteria</taxon>
        <taxon>Bacillati</taxon>
        <taxon>Actinomycetota</taxon>
        <taxon>Actinomycetes</taxon>
        <taxon>Streptosporangiales</taxon>
        <taxon>Thermomonosporaceae</taxon>
        <taxon>Actinocorallia</taxon>
    </lineage>
</organism>
<name>A0A3N1CWN8_9ACTN</name>
<accession>A0A3N1CWN8</accession>
<evidence type="ECO:0000313" key="2">
    <source>
        <dbReference type="EMBL" id="ROO85703.1"/>
    </source>
</evidence>
<dbReference type="AlphaFoldDB" id="A0A3N1CWN8"/>
<evidence type="ECO:0000256" key="1">
    <source>
        <dbReference type="SAM" id="MobiDB-lite"/>
    </source>
</evidence>
<dbReference type="Proteomes" id="UP000272400">
    <property type="component" value="Unassembled WGS sequence"/>
</dbReference>
<gene>
    <name evidence="2" type="ORF">EDD29_3251</name>
</gene>